<evidence type="ECO:0000256" key="1">
    <source>
        <dbReference type="SAM" id="SignalP"/>
    </source>
</evidence>
<evidence type="ECO:0000313" key="4">
    <source>
        <dbReference type="EMBL" id="GBB89046.1"/>
    </source>
</evidence>
<proteinExistence type="predicted"/>
<dbReference type="AlphaFoldDB" id="A0A2Z6R8B4"/>
<dbReference type="InterPro" id="IPR055647">
    <property type="entry name" value="DUF7223"/>
</dbReference>
<evidence type="ECO:0000259" key="2">
    <source>
        <dbReference type="Pfam" id="PF22974"/>
    </source>
</evidence>
<evidence type="ECO:0000313" key="5">
    <source>
        <dbReference type="EMBL" id="GES80907.1"/>
    </source>
</evidence>
<dbReference type="Pfam" id="PF23865">
    <property type="entry name" value="DUF7223"/>
    <property type="match status" value="1"/>
</dbReference>
<dbReference type="Proteomes" id="UP000615446">
    <property type="component" value="Unassembled WGS sequence"/>
</dbReference>
<gene>
    <name evidence="5" type="ORF">RCL2_000816800</name>
    <name evidence="4" type="ORF">RclHR1_01570018</name>
</gene>
<dbReference type="Proteomes" id="UP000247702">
    <property type="component" value="Unassembled WGS sequence"/>
</dbReference>
<dbReference type="OrthoDB" id="160645at2759"/>
<dbReference type="Pfam" id="PF22974">
    <property type="entry name" value="DUF7029"/>
    <property type="match status" value="1"/>
</dbReference>
<accession>A0A2Z6R8B4</accession>
<reference evidence="5" key="2">
    <citation type="submission" date="2019-10" db="EMBL/GenBank/DDBJ databases">
        <title>Conservation and host-specific expression of non-tandemly repeated heterogenous ribosome RNA gene in arbuscular mycorrhizal fungi.</title>
        <authorList>
            <person name="Maeda T."/>
            <person name="Kobayashi Y."/>
            <person name="Nakagawa T."/>
            <person name="Ezawa T."/>
            <person name="Yamaguchi K."/>
            <person name="Bino T."/>
            <person name="Nishimoto Y."/>
            <person name="Shigenobu S."/>
            <person name="Kawaguchi M."/>
        </authorList>
    </citation>
    <scope>NUCLEOTIDE SEQUENCE</scope>
    <source>
        <strain evidence="5">HR1</strain>
    </source>
</reference>
<feature type="signal peptide" evidence="1">
    <location>
        <begin position="1"/>
        <end position="20"/>
    </location>
</feature>
<evidence type="ECO:0000313" key="6">
    <source>
        <dbReference type="Proteomes" id="UP000247702"/>
    </source>
</evidence>
<dbReference type="InterPro" id="IPR054293">
    <property type="entry name" value="DUF7029"/>
</dbReference>
<protein>
    <submittedName>
        <fullName evidence="5">Apple protein</fullName>
    </submittedName>
</protein>
<dbReference type="EMBL" id="BLAL01000053">
    <property type="protein sequence ID" value="GES80907.1"/>
    <property type="molecule type" value="Genomic_DNA"/>
</dbReference>
<dbReference type="STRING" id="94130.A0A2Z6R8B4"/>
<sequence length="447" mass="49398">MNKFILTSFILFLFIGIVYSDFNVVAKNYKFKPSTELRGLYTQQNGNDQSKGYHKAEIYFKTKIPSLNPDQSGVTNIDCSDGNKITLELNDKNAIENVKDWPDKVMLLISHKWKCFGKKTTQYFIIKNKSIDVSNKKVTFTTEKCKVSDWSKDFSIDLSWVNGIRNTRTRRRLNRKGLISLKPTDFSNKINLNVLFNETTGRSSEPNLPLAQDNNISLLCANCFTNGDATLSMKLAGSFGFSIDLTEATISLNGNVLMNLDLSLNGTVGNNATFVKTLLSLPIPGNFEIPGSFSLGPSIDLVASAEITTNVTGSFGFGGEINLPNFNANATFVNLTNPTFLQSGFEPITKLHNPIFGIDLASTNITGSIKPQLAFGLNAFDGAFERKLGFEIVGTLNNNITFSEENACLKSKPRLNIDLDGNLGFFINDNDFPIVNFPSSNLLNRCL</sequence>
<feature type="domain" description="DUF7223" evidence="3">
    <location>
        <begin position="213"/>
        <end position="379"/>
    </location>
</feature>
<keyword evidence="6" id="KW-1185">Reference proteome</keyword>
<evidence type="ECO:0000259" key="3">
    <source>
        <dbReference type="Pfam" id="PF23865"/>
    </source>
</evidence>
<feature type="chain" id="PRO_5036060111" evidence="1">
    <location>
        <begin position="21"/>
        <end position="447"/>
    </location>
</feature>
<organism evidence="4 6">
    <name type="scientific">Rhizophagus clarus</name>
    <dbReference type="NCBI Taxonomy" id="94130"/>
    <lineage>
        <taxon>Eukaryota</taxon>
        <taxon>Fungi</taxon>
        <taxon>Fungi incertae sedis</taxon>
        <taxon>Mucoromycota</taxon>
        <taxon>Glomeromycotina</taxon>
        <taxon>Glomeromycetes</taxon>
        <taxon>Glomerales</taxon>
        <taxon>Glomeraceae</taxon>
        <taxon>Rhizophagus</taxon>
    </lineage>
</organism>
<name>A0A2Z6R8B4_9GLOM</name>
<reference evidence="4 6" key="1">
    <citation type="submission" date="2017-11" db="EMBL/GenBank/DDBJ databases">
        <title>The genome of Rhizophagus clarus HR1 reveals common genetic basis of auxotrophy among arbuscular mycorrhizal fungi.</title>
        <authorList>
            <person name="Kobayashi Y."/>
        </authorList>
    </citation>
    <scope>NUCLEOTIDE SEQUENCE [LARGE SCALE GENOMIC DNA]</scope>
    <source>
        <strain evidence="4 6">HR1</strain>
    </source>
</reference>
<feature type="domain" description="DUF7029" evidence="2">
    <location>
        <begin position="66"/>
        <end position="154"/>
    </location>
</feature>
<comment type="caution">
    <text evidence="4">The sequence shown here is derived from an EMBL/GenBank/DDBJ whole genome shotgun (WGS) entry which is preliminary data.</text>
</comment>
<keyword evidence="1" id="KW-0732">Signal</keyword>
<dbReference type="EMBL" id="BEXD01000635">
    <property type="protein sequence ID" value="GBB89046.1"/>
    <property type="molecule type" value="Genomic_DNA"/>
</dbReference>